<feature type="non-terminal residue" evidence="5">
    <location>
        <position position="1"/>
    </location>
</feature>
<evidence type="ECO:0000256" key="3">
    <source>
        <dbReference type="ARBA" id="ARBA00022679"/>
    </source>
</evidence>
<dbReference type="EMBL" id="BART01001076">
    <property type="protein sequence ID" value="GAG61768.1"/>
    <property type="molecule type" value="Genomic_DNA"/>
</dbReference>
<keyword evidence="3" id="KW-0808">Transferase</keyword>
<dbReference type="GO" id="GO:0016757">
    <property type="term" value="F:glycosyltransferase activity"/>
    <property type="evidence" value="ECO:0007669"/>
    <property type="project" value="UniProtKB-KW"/>
</dbReference>
<comment type="caution">
    <text evidence="5">The sequence shown here is derived from an EMBL/GenBank/DDBJ whole genome shotgun (WGS) entry which is preliminary data.</text>
</comment>
<gene>
    <name evidence="5" type="ORF">S01H4_04122</name>
</gene>
<feature type="non-terminal residue" evidence="5">
    <location>
        <position position="674"/>
    </location>
</feature>
<dbReference type="PANTHER" id="PTHR43179">
    <property type="entry name" value="RHAMNOSYLTRANSFERASE WBBL"/>
    <property type="match status" value="1"/>
</dbReference>
<dbReference type="AlphaFoldDB" id="X0ZN08"/>
<reference evidence="5" key="1">
    <citation type="journal article" date="2014" name="Front. Microbiol.">
        <title>High frequency of phylogenetically diverse reductive dehalogenase-homologous genes in deep subseafloor sedimentary metagenomes.</title>
        <authorList>
            <person name="Kawai M."/>
            <person name="Futagami T."/>
            <person name="Toyoda A."/>
            <person name="Takaki Y."/>
            <person name="Nishi S."/>
            <person name="Hori S."/>
            <person name="Arai W."/>
            <person name="Tsubouchi T."/>
            <person name="Morono Y."/>
            <person name="Uchiyama I."/>
            <person name="Ito T."/>
            <person name="Fujiyama A."/>
            <person name="Inagaki F."/>
            <person name="Takami H."/>
        </authorList>
    </citation>
    <scope>NUCLEOTIDE SEQUENCE</scope>
    <source>
        <strain evidence="5">Expedition CK06-06</strain>
    </source>
</reference>
<comment type="similarity">
    <text evidence="1">Belongs to the glycosyltransferase 2 family.</text>
</comment>
<dbReference type="Gene3D" id="3.90.550.10">
    <property type="entry name" value="Spore Coat Polysaccharide Biosynthesis Protein SpsA, Chain A"/>
    <property type="match status" value="1"/>
</dbReference>
<dbReference type="PANTHER" id="PTHR43179:SF12">
    <property type="entry name" value="GALACTOFURANOSYLTRANSFERASE GLFT2"/>
    <property type="match status" value="1"/>
</dbReference>
<proteinExistence type="inferred from homology"/>
<dbReference type="CDD" id="cd04186">
    <property type="entry name" value="GT_2_like_c"/>
    <property type="match status" value="1"/>
</dbReference>
<dbReference type="Pfam" id="PF00535">
    <property type="entry name" value="Glycos_transf_2"/>
    <property type="match status" value="1"/>
</dbReference>
<dbReference type="InterPro" id="IPR001173">
    <property type="entry name" value="Glyco_trans_2-like"/>
</dbReference>
<sequence length="674" mass="77863">LTYPQISISIVNLNGKDYLGQCLDSIKNLNYPEDKLETIVIDNGSSDDSVNFIKSNYPLVKLISNDKNMGFAFANNQAAKAANGDYIAFLNNDTRVDKNWLIELLRPIYKNKEVVASGSKVLSIDGKNIDFVGGMINFEGKGFQIDYGIPVEKGNYSQYRYLPFVNGGAMLVDRKIFLDTGGFDEDFFAYYEDVDFGWRLWVLGYKIVFAPESVVYHHHHGTSKIFSEDKLRFLKERNSLYSVFKNYDDKNLAKVFSGTLANIFNRIFVDFKFDYKSYYDLSTERSKDAETGDQKISKEPLSSLMAARNFFDDLPKLIEKRERIQSRRKRDDKALFTYFKGQFLAVSPDRQYQKNQIDMLKSLGIYKVFEKEIKRTLLIISSEVVSKEMAGPAIRVWNFAKVLAEHMNVILAAPNKVSLQEQEFKIIQFRNDAELKEIIKDVDIILTGGMTFSKYGSIKKSGKYLIIDIYDPYNLATLAEYEDEPIKKRLEIHKSIYYIFNEQLHYGDFFICASERQRDFWLGMLAALNRVNPYSYNEDPTLKKMIDVVPFGLPTNKPIHTREVLKGQIDGIGKDDFVIIWGGGIYNWFDPLTLIKSMARIAEIRDDIKLFFMGVKHPNPQVRELRLVNDTIDLAKKLNIFGKNVFFNYGWVEYNERQNYLLESDVGIITHPAH</sequence>
<evidence type="ECO:0000256" key="1">
    <source>
        <dbReference type="ARBA" id="ARBA00006739"/>
    </source>
</evidence>
<evidence type="ECO:0000256" key="2">
    <source>
        <dbReference type="ARBA" id="ARBA00022676"/>
    </source>
</evidence>
<protein>
    <recommendedName>
        <fullName evidence="4">Glycosyltransferase 2-like domain-containing protein</fullName>
    </recommendedName>
</protein>
<keyword evidence="2" id="KW-0328">Glycosyltransferase</keyword>
<dbReference type="InterPro" id="IPR029044">
    <property type="entry name" value="Nucleotide-diphossugar_trans"/>
</dbReference>
<dbReference type="SUPFAM" id="SSF53448">
    <property type="entry name" value="Nucleotide-diphospho-sugar transferases"/>
    <property type="match status" value="1"/>
</dbReference>
<dbReference type="SUPFAM" id="SSF53756">
    <property type="entry name" value="UDP-Glycosyltransferase/glycogen phosphorylase"/>
    <property type="match status" value="1"/>
</dbReference>
<accession>X0ZN08</accession>
<evidence type="ECO:0000259" key="4">
    <source>
        <dbReference type="Pfam" id="PF00535"/>
    </source>
</evidence>
<evidence type="ECO:0000313" key="5">
    <source>
        <dbReference type="EMBL" id="GAG61768.1"/>
    </source>
</evidence>
<organism evidence="5">
    <name type="scientific">marine sediment metagenome</name>
    <dbReference type="NCBI Taxonomy" id="412755"/>
    <lineage>
        <taxon>unclassified sequences</taxon>
        <taxon>metagenomes</taxon>
        <taxon>ecological metagenomes</taxon>
    </lineage>
</organism>
<name>X0ZN08_9ZZZZ</name>
<feature type="domain" description="Glycosyltransferase 2-like" evidence="4">
    <location>
        <begin position="7"/>
        <end position="177"/>
    </location>
</feature>
<dbReference type="Gene3D" id="3.40.50.2000">
    <property type="entry name" value="Glycogen Phosphorylase B"/>
    <property type="match status" value="1"/>
</dbReference>